<dbReference type="RefSeq" id="WP_028105513.1">
    <property type="nucleotide sequence ID" value="NZ_LVVL01000018.1"/>
</dbReference>
<protein>
    <recommendedName>
        <fullName evidence="4">Protein TraS</fullName>
    </recommendedName>
</protein>
<feature type="transmembrane region" description="Helical" evidence="1">
    <location>
        <begin position="114"/>
        <end position="131"/>
    </location>
</feature>
<sequence length="158" mass="18059">MNTLLEKNARLNLLGPPLKKIQYLIPIPVLVVAVIGWFIPDFWKTGLFTLFSLPLLCLGGVVREIMRLRILKRRLPAELYQETVLKVGRASMIGYFVPVLLFYVGYLFPQYSGVAFAMILIWVLVITLFVSKLNATAKQLDPAFVTMREIEQYRKPGN</sequence>
<dbReference type="EMBL" id="LVVL01000018">
    <property type="protein sequence ID" value="OAN10284.1"/>
    <property type="molecule type" value="Genomic_DNA"/>
</dbReference>
<keyword evidence="1" id="KW-0472">Membrane</keyword>
<accession>A0ABX2V6H3</accession>
<comment type="caution">
    <text evidence="2">The sequence shown here is derived from an EMBL/GenBank/DDBJ whole genome shotgun (WGS) entry which is preliminary data.</text>
</comment>
<keyword evidence="3" id="KW-1185">Reference proteome</keyword>
<name>A0ABX2V6H3_9BACL</name>
<feature type="transmembrane region" description="Helical" evidence="1">
    <location>
        <begin position="21"/>
        <end position="39"/>
    </location>
</feature>
<keyword evidence="1" id="KW-0812">Transmembrane</keyword>
<dbReference type="Proteomes" id="UP000078447">
    <property type="component" value="Unassembled WGS sequence"/>
</dbReference>
<proteinExistence type="predicted"/>
<gene>
    <name evidence="2" type="ORF">A3783_14925</name>
</gene>
<feature type="transmembrane region" description="Helical" evidence="1">
    <location>
        <begin position="45"/>
        <end position="66"/>
    </location>
</feature>
<organism evidence="2 3">
    <name type="scientific">Exiguobacterium undae</name>
    <dbReference type="NCBI Taxonomy" id="169177"/>
    <lineage>
        <taxon>Bacteria</taxon>
        <taxon>Bacillati</taxon>
        <taxon>Bacillota</taxon>
        <taxon>Bacilli</taxon>
        <taxon>Bacillales</taxon>
        <taxon>Bacillales Family XII. Incertae Sedis</taxon>
        <taxon>Exiguobacterium</taxon>
    </lineage>
</organism>
<evidence type="ECO:0000313" key="3">
    <source>
        <dbReference type="Proteomes" id="UP000078447"/>
    </source>
</evidence>
<evidence type="ECO:0000256" key="1">
    <source>
        <dbReference type="SAM" id="Phobius"/>
    </source>
</evidence>
<feature type="transmembrane region" description="Helical" evidence="1">
    <location>
        <begin position="87"/>
        <end position="108"/>
    </location>
</feature>
<evidence type="ECO:0008006" key="4">
    <source>
        <dbReference type="Google" id="ProtNLM"/>
    </source>
</evidence>
<evidence type="ECO:0000313" key="2">
    <source>
        <dbReference type="EMBL" id="OAN10284.1"/>
    </source>
</evidence>
<reference evidence="2 3" key="1">
    <citation type="submission" date="2016-03" db="EMBL/GenBank/DDBJ databases">
        <authorList>
            <person name="Cho S.-Y."/>
            <person name="Lim S."/>
            <person name="Kim H."/>
            <person name="Soh E.H."/>
            <person name="Moon J.S."/>
        </authorList>
    </citation>
    <scope>NUCLEOTIDE SEQUENCE [LARGE SCALE GENOMIC DNA]</scope>
    <source>
        <strain evidence="2 3">KCTC 3810</strain>
    </source>
</reference>
<keyword evidence="1" id="KW-1133">Transmembrane helix</keyword>